<evidence type="ECO:0000313" key="4">
    <source>
        <dbReference type="RefSeq" id="XP_008275322.1"/>
    </source>
</evidence>
<keyword evidence="2" id="KW-1185">Reference proteome</keyword>
<dbReference type="RefSeq" id="XP_008275322.1">
    <property type="nucleotide sequence ID" value="XM_008277100.1"/>
</dbReference>
<feature type="compositionally biased region" description="Low complexity" evidence="1">
    <location>
        <begin position="182"/>
        <end position="197"/>
    </location>
</feature>
<evidence type="ECO:0000313" key="2">
    <source>
        <dbReference type="Proteomes" id="UP000694891"/>
    </source>
</evidence>
<sequence length="197" mass="21253">MTEEEAVCSFSSSLQEMQDMDLDPPSEGQLRGHDLLLALLNKMEEGVTSRGERPQPEGSDQEEGEEEVSVGEVRDERTTKPHRTTSPRRQSPTSSPGQISQAADVGFEATNRGSVAVGDQAAEPMGTLTSELSLSHLDDSDAAAQVVRQLDTPTAGRDEDDGTRRTKEVRLPSVRPEDTMDESMSAAAESDSSSDVF</sequence>
<feature type="compositionally biased region" description="Basic and acidic residues" evidence="1">
    <location>
        <begin position="162"/>
        <end position="178"/>
    </location>
</feature>
<feature type="compositionally biased region" description="Basic and acidic residues" evidence="1">
    <location>
        <begin position="42"/>
        <end position="55"/>
    </location>
</feature>
<dbReference type="Pfam" id="PF15324">
    <property type="entry name" value="TALPID3"/>
    <property type="match status" value="1"/>
</dbReference>
<feature type="region of interest" description="Disordered" evidence="1">
    <location>
        <begin position="1"/>
        <end position="197"/>
    </location>
</feature>
<feature type="compositionally biased region" description="Acidic residues" evidence="1">
    <location>
        <begin position="59"/>
        <end position="69"/>
    </location>
</feature>
<name>A0A9Y4MUA9_9TELE</name>
<feature type="compositionally biased region" description="Low complexity" evidence="1">
    <location>
        <begin position="87"/>
        <end position="96"/>
    </location>
</feature>
<proteinExistence type="predicted"/>
<gene>
    <name evidence="3 4" type="primary">LOC103353911</name>
</gene>
<dbReference type="GeneID" id="103353911"/>
<reference evidence="3 4" key="1">
    <citation type="submission" date="2025-04" db="UniProtKB">
        <authorList>
            <consortium name="RefSeq"/>
        </authorList>
    </citation>
    <scope>IDENTIFICATION</scope>
</reference>
<dbReference type="RefSeq" id="XP_008275321.1">
    <property type="nucleotide sequence ID" value="XM_008277099.1"/>
</dbReference>
<dbReference type="GO" id="GO:0007224">
    <property type="term" value="P:smoothened signaling pathway"/>
    <property type="evidence" value="ECO:0007669"/>
    <property type="project" value="InterPro"/>
</dbReference>
<dbReference type="AlphaFoldDB" id="A0A9Y4MUA9"/>
<dbReference type="InterPro" id="IPR029246">
    <property type="entry name" value="TALPID3"/>
</dbReference>
<evidence type="ECO:0000313" key="3">
    <source>
        <dbReference type="RefSeq" id="XP_008275321.1"/>
    </source>
</evidence>
<accession>A0A9Y4MUA9</accession>
<dbReference type="Proteomes" id="UP000694891">
    <property type="component" value="Unplaced"/>
</dbReference>
<evidence type="ECO:0000256" key="1">
    <source>
        <dbReference type="SAM" id="MobiDB-lite"/>
    </source>
</evidence>
<protein>
    <submittedName>
        <fullName evidence="3 4">Protein TALPID3-like</fullName>
    </submittedName>
</protein>
<organism evidence="2 4">
    <name type="scientific">Stegastes partitus</name>
    <name type="common">bicolor damselfish</name>
    <dbReference type="NCBI Taxonomy" id="144197"/>
    <lineage>
        <taxon>Eukaryota</taxon>
        <taxon>Metazoa</taxon>
        <taxon>Chordata</taxon>
        <taxon>Craniata</taxon>
        <taxon>Vertebrata</taxon>
        <taxon>Euteleostomi</taxon>
        <taxon>Actinopterygii</taxon>
        <taxon>Neopterygii</taxon>
        <taxon>Teleostei</taxon>
        <taxon>Neoteleostei</taxon>
        <taxon>Acanthomorphata</taxon>
        <taxon>Ovalentaria</taxon>
        <taxon>Pomacentridae</taxon>
        <taxon>Stegastes</taxon>
    </lineage>
</organism>